<proteinExistence type="predicted"/>
<dbReference type="PANTHER" id="PTHR24198:SF165">
    <property type="entry name" value="ANKYRIN REPEAT-CONTAINING PROTEIN-RELATED"/>
    <property type="match status" value="1"/>
</dbReference>
<feature type="region of interest" description="Disordered" evidence="4">
    <location>
        <begin position="437"/>
        <end position="506"/>
    </location>
</feature>
<dbReference type="SUPFAM" id="SSF48403">
    <property type="entry name" value="Ankyrin repeat"/>
    <property type="match status" value="4"/>
</dbReference>
<evidence type="ECO:0000313" key="6">
    <source>
        <dbReference type="Proteomes" id="UP000294555"/>
    </source>
</evidence>
<keyword evidence="1" id="KW-0677">Repeat</keyword>
<feature type="repeat" description="ANK" evidence="3">
    <location>
        <begin position="882"/>
        <end position="914"/>
    </location>
</feature>
<feature type="repeat" description="ANK" evidence="3">
    <location>
        <begin position="815"/>
        <end position="848"/>
    </location>
</feature>
<dbReference type="PROSITE" id="PS50088">
    <property type="entry name" value="ANK_REPEAT"/>
    <property type="match status" value="7"/>
</dbReference>
<feature type="repeat" description="ANK" evidence="3">
    <location>
        <begin position="376"/>
        <end position="408"/>
    </location>
</feature>
<keyword evidence="6" id="KW-1185">Reference proteome</keyword>
<reference evidence="5 6" key="1">
    <citation type="submission" date="2019-02" db="EMBL/GenBank/DDBJ databases">
        <title>Investigation of anaerobic lignin degradation for improved lignocellulosic biofuels.</title>
        <authorList>
            <person name="Deangelis K."/>
        </authorList>
    </citation>
    <scope>NUCLEOTIDE SEQUENCE [LARGE SCALE GENOMIC DNA]</scope>
    <source>
        <strain evidence="5 6">159R</strain>
    </source>
</reference>
<keyword evidence="2 3" id="KW-0040">ANK repeat</keyword>
<dbReference type="SMART" id="SM00248">
    <property type="entry name" value="ANK"/>
    <property type="match status" value="13"/>
</dbReference>
<dbReference type="Proteomes" id="UP000294555">
    <property type="component" value="Unassembled WGS sequence"/>
</dbReference>
<feature type="compositionally biased region" description="Basic and acidic residues" evidence="4">
    <location>
        <begin position="493"/>
        <end position="506"/>
    </location>
</feature>
<feature type="repeat" description="ANK" evidence="3">
    <location>
        <begin position="343"/>
        <end position="375"/>
    </location>
</feature>
<feature type="region of interest" description="Disordered" evidence="4">
    <location>
        <begin position="964"/>
        <end position="992"/>
    </location>
</feature>
<evidence type="ECO:0000256" key="2">
    <source>
        <dbReference type="ARBA" id="ARBA00023043"/>
    </source>
</evidence>
<organism evidence="5 6">
    <name type="scientific">Sodalis ligni</name>
    <dbReference type="NCBI Taxonomy" id="2697027"/>
    <lineage>
        <taxon>Bacteria</taxon>
        <taxon>Pseudomonadati</taxon>
        <taxon>Pseudomonadota</taxon>
        <taxon>Gammaproteobacteria</taxon>
        <taxon>Enterobacterales</taxon>
        <taxon>Bruguierivoracaceae</taxon>
        <taxon>Sodalis</taxon>
    </lineage>
</organism>
<feature type="compositionally biased region" description="Polar residues" evidence="4">
    <location>
        <begin position="976"/>
        <end position="992"/>
    </location>
</feature>
<dbReference type="Pfam" id="PF12796">
    <property type="entry name" value="Ank_2"/>
    <property type="match status" value="2"/>
</dbReference>
<feature type="repeat" description="ANK" evidence="3">
    <location>
        <begin position="782"/>
        <end position="814"/>
    </location>
</feature>
<evidence type="ECO:0000256" key="3">
    <source>
        <dbReference type="PROSITE-ProRule" id="PRU00023"/>
    </source>
</evidence>
<sequence>MNTTLQPYLQPELANLSKTIALASKANNLANYTAQLDLITNRVLPMLAKAEDRYGNNSTKNNKFKEKPLLHDLKQNKSENITAEHRNTYIHRKQAILNCLPQMGKANGVIANNRVLDNKRLYEARINSSDINAQNQHGITRLMVASATTYNLEYVINLLNNDTKINLQDQEGNTALIWAIKSLALVSQQYREKLRYLKKWKSASELWINGAMSTDRARENPSERREKKLKSARDKTFEEVKINIDLFPTQRKDKAILQIIHTLIGHGASVTLTGTGGFSSVMLAVIGNELTLLEKLLKNKANADLQNDAGETALHLAVKYKTCWRIVESLLLYATDINKKNKKGQTPFMLAVQRGKWDIIAILLAKGVDLTETDTLGWTVLMHAVNCGELKMVDYLLKRGADVSFMNADNITALLIAEENKDNNIIELLNTHLSDLSSRKPQQATPTAQIIEPKLGPERDLDYKRRKRTNDHIAPTFQHNVRRKKKHNANKRHAPEEKKSNSHESSVWHDIIKSHIRKLTASNNKVKNPFIDQTRQACLQTVNGAKNIAVSTIELEKNYINFCAEIGNSSNAQNHDGISDLMMQAATSYSNAGFVKPMIKNDGADVNLRDNENNTALMWAVKSFLEMNEEKERNKHQLQKLTLRKVNHKDYYLRFRPEEEQPQELRCDDIICDETACEEDISDVAKPKRLFGKAKIAANNALLNIIDKSFKLDNLHCTDMSCEESYMAVLNSDTSEYRKTPCGETGPSDDPLHEINCHLAVKKEIIGSLLDNGADSDLTGTEGFSPLMMTVIKNDLSTFMQLIARGANSELTNNKGETALHLAIKYSTNQNIINLLIVLAKNINVKDNNNQTPFMIASFRGKQDVMELLIQKGADMNQADHQGWTALMHGINCNNEKIVKYLIDKGAEINFHTSCSKSALMIALEKRNKNMAQLLFTAGANIKSEERDYFESLTIKNIHKGSAALDSEASKENKDQSTGQTFTADHNQTITD</sequence>
<accession>A0A4R1NRG0</accession>
<dbReference type="PROSITE" id="PS50297">
    <property type="entry name" value="ANK_REP_REGION"/>
    <property type="match status" value="5"/>
</dbReference>
<dbReference type="EMBL" id="SJOI01000001">
    <property type="protein sequence ID" value="TCL07376.1"/>
    <property type="molecule type" value="Genomic_DNA"/>
</dbReference>
<dbReference type="Gene3D" id="1.25.40.20">
    <property type="entry name" value="Ankyrin repeat-containing domain"/>
    <property type="match status" value="4"/>
</dbReference>
<dbReference type="RefSeq" id="WP_132927542.1">
    <property type="nucleotide sequence ID" value="NZ_SJOI01000001.1"/>
</dbReference>
<comment type="caution">
    <text evidence="5">The sequence shown here is derived from an EMBL/GenBank/DDBJ whole genome shotgun (WGS) entry which is preliminary data.</text>
</comment>
<dbReference type="OrthoDB" id="4539621at2"/>
<feature type="repeat" description="ANK" evidence="3">
    <location>
        <begin position="849"/>
        <end position="881"/>
    </location>
</feature>
<feature type="compositionally biased region" description="Basic residues" evidence="4">
    <location>
        <begin position="480"/>
        <end position="492"/>
    </location>
</feature>
<dbReference type="AlphaFoldDB" id="A0A4R1NRG0"/>
<gene>
    <name evidence="5" type="ORF">EZJ58_5699</name>
</gene>
<feature type="repeat" description="ANK" evidence="3">
    <location>
        <begin position="309"/>
        <end position="342"/>
    </location>
</feature>
<feature type="compositionally biased region" description="Polar residues" evidence="4">
    <location>
        <begin position="437"/>
        <end position="448"/>
    </location>
</feature>
<evidence type="ECO:0000256" key="1">
    <source>
        <dbReference type="ARBA" id="ARBA00022737"/>
    </source>
</evidence>
<dbReference type="InterPro" id="IPR002110">
    <property type="entry name" value="Ankyrin_rpt"/>
</dbReference>
<protein>
    <submittedName>
        <fullName evidence="5">Ankyrin repeat protein</fullName>
    </submittedName>
</protein>
<evidence type="ECO:0000256" key="4">
    <source>
        <dbReference type="SAM" id="MobiDB-lite"/>
    </source>
</evidence>
<evidence type="ECO:0000313" key="5">
    <source>
        <dbReference type="EMBL" id="TCL07376.1"/>
    </source>
</evidence>
<dbReference type="PANTHER" id="PTHR24198">
    <property type="entry name" value="ANKYRIN REPEAT AND PROTEIN KINASE DOMAIN-CONTAINING PROTEIN"/>
    <property type="match status" value="1"/>
</dbReference>
<name>A0A4R1NRG0_9GAMM</name>
<dbReference type="InterPro" id="IPR036770">
    <property type="entry name" value="Ankyrin_rpt-contain_sf"/>
</dbReference>